<comment type="caution">
    <text evidence="3">The sequence shown here is derived from an EMBL/GenBank/DDBJ whole genome shotgun (WGS) entry which is preliminary data.</text>
</comment>
<dbReference type="Gene3D" id="1.25.40.10">
    <property type="entry name" value="Tetratricopeptide repeat domain"/>
    <property type="match status" value="2"/>
</dbReference>
<dbReference type="PANTHER" id="PTHR43081">
    <property type="entry name" value="ADENYLATE CYCLASE, TERMINAL-DIFFERENTIATION SPECIFIC-RELATED"/>
    <property type="match status" value="1"/>
</dbReference>
<dbReference type="SMART" id="SM00028">
    <property type="entry name" value="TPR"/>
    <property type="match status" value="5"/>
</dbReference>
<organism evidence="3 4">
    <name type="scientific">Niastella soli</name>
    <dbReference type="NCBI Taxonomy" id="2821487"/>
    <lineage>
        <taxon>Bacteria</taxon>
        <taxon>Pseudomonadati</taxon>
        <taxon>Bacteroidota</taxon>
        <taxon>Chitinophagia</taxon>
        <taxon>Chitinophagales</taxon>
        <taxon>Chitinophagaceae</taxon>
        <taxon>Niastella</taxon>
    </lineage>
</organism>
<gene>
    <name evidence="3" type="ORF">J7I42_29795</name>
</gene>
<dbReference type="Gene3D" id="3.40.50.10070">
    <property type="entry name" value="TolB, N-terminal domain"/>
    <property type="match status" value="1"/>
</dbReference>
<evidence type="ECO:0000313" key="4">
    <source>
        <dbReference type="Proteomes" id="UP000677244"/>
    </source>
</evidence>
<dbReference type="InterPro" id="IPR011990">
    <property type="entry name" value="TPR-like_helical_dom_sf"/>
</dbReference>
<accession>A0ABS3Z2X2</accession>
<dbReference type="InterPro" id="IPR019734">
    <property type="entry name" value="TPR_rpt"/>
</dbReference>
<dbReference type="PANTHER" id="PTHR43081:SF1">
    <property type="entry name" value="ADENYLATE CYCLASE, TERMINAL-DIFFERENTIATION SPECIFIC"/>
    <property type="match status" value="1"/>
</dbReference>
<evidence type="ECO:0000313" key="3">
    <source>
        <dbReference type="EMBL" id="MBO9204518.1"/>
    </source>
</evidence>
<keyword evidence="1" id="KW-0802">TPR repeat</keyword>
<dbReference type="Pfam" id="PF13181">
    <property type="entry name" value="TPR_8"/>
    <property type="match status" value="2"/>
</dbReference>
<name>A0ABS3Z2X2_9BACT</name>
<dbReference type="Pfam" id="PF00211">
    <property type="entry name" value="Guanylate_cyc"/>
    <property type="match status" value="1"/>
</dbReference>
<dbReference type="PROSITE" id="PS50005">
    <property type="entry name" value="TPR"/>
    <property type="match status" value="1"/>
</dbReference>
<dbReference type="InterPro" id="IPR029787">
    <property type="entry name" value="Nucleotide_cyclase"/>
</dbReference>
<keyword evidence="4" id="KW-1185">Reference proteome</keyword>
<dbReference type="InterPro" id="IPR050697">
    <property type="entry name" value="Adenylyl/Guanylyl_Cyclase_3/4"/>
</dbReference>
<dbReference type="RefSeq" id="WP_209143185.1">
    <property type="nucleotide sequence ID" value="NZ_JAGHKO010000014.1"/>
</dbReference>
<dbReference type="Gene3D" id="3.30.70.1230">
    <property type="entry name" value="Nucleotide cyclase"/>
    <property type="match status" value="1"/>
</dbReference>
<feature type="repeat" description="TPR" evidence="1">
    <location>
        <begin position="440"/>
        <end position="473"/>
    </location>
</feature>
<dbReference type="EMBL" id="JAGHKO010000014">
    <property type="protein sequence ID" value="MBO9204518.1"/>
    <property type="molecule type" value="Genomic_DNA"/>
</dbReference>
<evidence type="ECO:0000256" key="1">
    <source>
        <dbReference type="PROSITE-ProRule" id="PRU00339"/>
    </source>
</evidence>
<dbReference type="InterPro" id="IPR001054">
    <property type="entry name" value="A/G_cyclase"/>
</dbReference>
<dbReference type="CDD" id="cd07302">
    <property type="entry name" value="CHD"/>
    <property type="match status" value="1"/>
</dbReference>
<evidence type="ECO:0000259" key="2">
    <source>
        <dbReference type="PROSITE" id="PS50125"/>
    </source>
</evidence>
<protein>
    <recommendedName>
        <fullName evidence="2">Guanylate cyclase domain-containing protein</fullName>
    </recommendedName>
</protein>
<dbReference type="PROSITE" id="PS50125">
    <property type="entry name" value="GUANYLATE_CYCLASE_2"/>
    <property type="match status" value="1"/>
</dbReference>
<dbReference type="SUPFAM" id="SSF48452">
    <property type="entry name" value="TPR-like"/>
    <property type="match status" value="2"/>
</dbReference>
<proteinExistence type="predicted"/>
<sequence length="647" mass="72740">MRQLAAILFADMTGYTALMQENEQLARTKRQRLKEVLEATIPQFHGKILQYYGDGSLSIFNSAIDSVHAAIEIQQQLQQSPKVDLRIGIHTGDVIIEEEAIYGDGVNLASRIESLAVPGGVFVSEKVFDELRNQEHIQTRELGYFELKNIKQPTRVFAIANNGIVVPGRNEVRGKTAAPINRLAVLPFVNMSADPENEYFSDGITEELLNALTRVDGLQVTSRTSAFAFKGKNDDIRDIAIQLNVDKVLEGSVRKAGNRVRITAQLINAADGFHIWSETYDRKLDDIFEVQDEISAIITNKLKENLSFSQKTVPAIKSSIKNITAYTHYLKGLHFKNKLTPGDTRKAIECFKQAIALEPGYAEAHAMVAQCYCQLGTQGQMIPHTAFEIGHQYADKALELDDTIAEGHVAKAMTYLYYDWKWQAAYDSLQKAIELNPGAVVAYDLLGFYYITKGQKAQAVKVLEEAEQIDPLSPIIIRSLGMTYIFAERFDDGIGQAEKLLEMNPEMRSAIELKAWCIGLKGDWQTALEYFKEFHRLTNHPLKGMMGLGHAYARLGKIDKAMECIHKLEQRELDEPDSVIDGDFASIYLALGNLDKTFYYLNLCIDKRLGPVAYFIEYPPYRVVKADPRFSALKHRMGISTEAFPSK</sequence>
<dbReference type="Proteomes" id="UP000677244">
    <property type="component" value="Unassembled WGS sequence"/>
</dbReference>
<feature type="domain" description="Guanylate cyclase" evidence="2">
    <location>
        <begin position="6"/>
        <end position="113"/>
    </location>
</feature>
<dbReference type="SUPFAM" id="SSF55073">
    <property type="entry name" value="Nucleotide cyclase"/>
    <property type="match status" value="1"/>
</dbReference>
<dbReference type="Pfam" id="PF13432">
    <property type="entry name" value="TPR_16"/>
    <property type="match status" value="1"/>
</dbReference>
<reference evidence="3 4" key="1">
    <citation type="submission" date="2021-03" db="EMBL/GenBank/DDBJ databases">
        <title>Assistant Professor.</title>
        <authorList>
            <person name="Huq M.A."/>
        </authorList>
    </citation>
    <scope>NUCLEOTIDE SEQUENCE [LARGE SCALE GENOMIC DNA]</scope>
    <source>
        <strain evidence="3 4">MAH-29</strain>
    </source>
</reference>